<evidence type="ECO:0000313" key="2">
    <source>
        <dbReference type="EMBL" id="RPA76645.1"/>
    </source>
</evidence>
<feature type="compositionally biased region" description="Basic and acidic residues" evidence="1">
    <location>
        <begin position="378"/>
        <end position="389"/>
    </location>
</feature>
<dbReference type="STRING" id="1160509.A0A3N4HS22"/>
<name>A0A3N4HS22_ASCIM</name>
<proteinExistence type="predicted"/>
<feature type="region of interest" description="Disordered" evidence="1">
    <location>
        <begin position="378"/>
        <end position="408"/>
    </location>
</feature>
<accession>A0A3N4HS22</accession>
<sequence>MPQPPSNLNTDTSAERLREAQAELRSPGAGQDMSQWKRFAEKLFDGLIAQDAESGARFERLEARVDELRGLGGRAGEMPVEEGQNLACKESTDGMAFPVKHPQTTKPAIAIQHIPRKPPPRPQMEVTTQKPSPEAVLSRLSTFLSEPQLLLDTKVSPDTTVRDVVVAFSSYTDKVYLVGDKAWINPDTDVVVSLLDPKNRRAEVRDVTMDEKISDLVQEVKGKKLRLKIDAVANPNIFQSRLNVAPAPTSSVDKPEEGSLDGETATVKLEVSLREQSMAYINDFPERGIGATTVGDTHTTDRHRSSAIKLFNSNFKLPHYNLDLDSVEDAEDSPVFIKLEDGSYEVEHVIRPKKVGKIRPTLKRARENWLKEIEVERERKRKAGEKEPDTSFAISSIPNSERLRREEEEKRKEALAERVLRLKQEKLRREEEEETQRIEKRLKEEREERESRERMAQQQKADEAQAAEEERIRLEREGRLRDKRLKEEQEKNEALRVQREKETEEELRQQETQRLKELARMEKLALEEKSAHPASGEIPTSVAPGDTYKFQRIGKNGKPIKADPKKQMKPRNRKEKKAKERAGNPHVRDPRLTKLQTTLLNPGNDIEKWKAAAEGLFDQLIGRDAEGRTRFENVEDDVDMLRDERDSIYNREIMNKATNILVKKATGGSKTFNDLKSEEGGRPGVYNYLLPIFLAKSENSIDGFGLGRYTVTQFLYFVITHNSIRKAGNDTAHGGTKEQHQASIDSLADSEKVQKEKLQLAFDFVVKFNGYPGE</sequence>
<feature type="compositionally biased region" description="Basic residues" evidence="1">
    <location>
        <begin position="567"/>
        <end position="576"/>
    </location>
</feature>
<gene>
    <name evidence="2" type="ORF">BJ508DRAFT_310858</name>
</gene>
<protein>
    <submittedName>
        <fullName evidence="2">Uncharacterized protein</fullName>
    </submittedName>
</protein>
<reference evidence="2 3" key="1">
    <citation type="journal article" date="2018" name="Nat. Ecol. Evol.">
        <title>Pezizomycetes genomes reveal the molecular basis of ectomycorrhizal truffle lifestyle.</title>
        <authorList>
            <person name="Murat C."/>
            <person name="Payen T."/>
            <person name="Noel B."/>
            <person name="Kuo A."/>
            <person name="Morin E."/>
            <person name="Chen J."/>
            <person name="Kohler A."/>
            <person name="Krizsan K."/>
            <person name="Balestrini R."/>
            <person name="Da Silva C."/>
            <person name="Montanini B."/>
            <person name="Hainaut M."/>
            <person name="Levati E."/>
            <person name="Barry K.W."/>
            <person name="Belfiori B."/>
            <person name="Cichocki N."/>
            <person name="Clum A."/>
            <person name="Dockter R.B."/>
            <person name="Fauchery L."/>
            <person name="Guy J."/>
            <person name="Iotti M."/>
            <person name="Le Tacon F."/>
            <person name="Lindquist E.A."/>
            <person name="Lipzen A."/>
            <person name="Malagnac F."/>
            <person name="Mello A."/>
            <person name="Molinier V."/>
            <person name="Miyauchi S."/>
            <person name="Poulain J."/>
            <person name="Riccioni C."/>
            <person name="Rubini A."/>
            <person name="Sitrit Y."/>
            <person name="Splivallo R."/>
            <person name="Traeger S."/>
            <person name="Wang M."/>
            <person name="Zifcakova L."/>
            <person name="Wipf D."/>
            <person name="Zambonelli A."/>
            <person name="Paolocci F."/>
            <person name="Nowrousian M."/>
            <person name="Ottonello S."/>
            <person name="Baldrian P."/>
            <person name="Spatafora J.W."/>
            <person name="Henrissat B."/>
            <person name="Nagy L.G."/>
            <person name="Aury J.M."/>
            <person name="Wincker P."/>
            <person name="Grigoriev I.V."/>
            <person name="Bonfante P."/>
            <person name="Martin F.M."/>
        </authorList>
    </citation>
    <scope>NUCLEOTIDE SEQUENCE [LARGE SCALE GENOMIC DNA]</scope>
    <source>
        <strain evidence="2 3">RN42</strain>
    </source>
</reference>
<evidence type="ECO:0000256" key="1">
    <source>
        <dbReference type="SAM" id="MobiDB-lite"/>
    </source>
</evidence>
<organism evidence="2 3">
    <name type="scientific">Ascobolus immersus RN42</name>
    <dbReference type="NCBI Taxonomy" id="1160509"/>
    <lineage>
        <taxon>Eukaryota</taxon>
        <taxon>Fungi</taxon>
        <taxon>Dikarya</taxon>
        <taxon>Ascomycota</taxon>
        <taxon>Pezizomycotina</taxon>
        <taxon>Pezizomycetes</taxon>
        <taxon>Pezizales</taxon>
        <taxon>Ascobolaceae</taxon>
        <taxon>Ascobolus</taxon>
    </lineage>
</organism>
<feature type="region of interest" description="Disordered" evidence="1">
    <location>
        <begin position="527"/>
        <end position="588"/>
    </location>
</feature>
<dbReference type="EMBL" id="ML119740">
    <property type="protein sequence ID" value="RPA76645.1"/>
    <property type="molecule type" value="Genomic_DNA"/>
</dbReference>
<feature type="region of interest" description="Disordered" evidence="1">
    <location>
        <begin position="430"/>
        <end position="512"/>
    </location>
</feature>
<feature type="compositionally biased region" description="Basic and acidic residues" evidence="1">
    <location>
        <begin position="13"/>
        <end position="22"/>
    </location>
</feature>
<evidence type="ECO:0000313" key="3">
    <source>
        <dbReference type="Proteomes" id="UP000275078"/>
    </source>
</evidence>
<feature type="compositionally biased region" description="Polar residues" evidence="1">
    <location>
        <begin position="1"/>
        <end position="12"/>
    </location>
</feature>
<feature type="compositionally biased region" description="Basic and acidic residues" evidence="1">
    <location>
        <begin position="577"/>
        <end position="588"/>
    </location>
</feature>
<keyword evidence="3" id="KW-1185">Reference proteome</keyword>
<feature type="region of interest" description="Disordered" evidence="1">
    <location>
        <begin position="1"/>
        <end position="33"/>
    </location>
</feature>
<dbReference type="AlphaFoldDB" id="A0A3N4HS22"/>
<dbReference type="Proteomes" id="UP000275078">
    <property type="component" value="Unassembled WGS sequence"/>
</dbReference>